<dbReference type="Proteomes" id="UP000784880">
    <property type="component" value="Unassembled WGS sequence"/>
</dbReference>
<evidence type="ECO:0000259" key="1">
    <source>
        <dbReference type="Pfam" id="PF12680"/>
    </source>
</evidence>
<accession>A0ABS6JL05</accession>
<protein>
    <submittedName>
        <fullName evidence="2">Nuclear transport factor 2 family protein</fullName>
    </submittedName>
</protein>
<evidence type="ECO:0000313" key="3">
    <source>
        <dbReference type="Proteomes" id="UP000784880"/>
    </source>
</evidence>
<dbReference type="RefSeq" id="WP_217068368.1">
    <property type="nucleotide sequence ID" value="NZ_JAHQCS010000162.1"/>
</dbReference>
<comment type="caution">
    <text evidence="2">The sequence shown here is derived from an EMBL/GenBank/DDBJ whole genome shotgun (WGS) entry which is preliminary data.</text>
</comment>
<dbReference type="EMBL" id="JAHQCS010000162">
    <property type="protein sequence ID" value="MBU9714060.1"/>
    <property type="molecule type" value="Genomic_DNA"/>
</dbReference>
<keyword evidence="3" id="KW-1185">Reference proteome</keyword>
<gene>
    <name evidence="2" type="ORF">KS419_20195</name>
</gene>
<name>A0ABS6JL05_9BACI</name>
<reference evidence="2 3" key="1">
    <citation type="submission" date="2021-06" db="EMBL/GenBank/DDBJ databases">
        <title>Bacillus sp. RD4P76, an endophyte from a halophyte.</title>
        <authorList>
            <person name="Sun J.-Q."/>
        </authorList>
    </citation>
    <scope>NUCLEOTIDE SEQUENCE [LARGE SCALE GENOMIC DNA]</scope>
    <source>
        <strain evidence="2 3">CGMCC 1.15917</strain>
    </source>
</reference>
<evidence type="ECO:0000313" key="2">
    <source>
        <dbReference type="EMBL" id="MBU9714060.1"/>
    </source>
</evidence>
<sequence length="118" mass="13708">MERIKLEQQGKELAQKQLDAYNQKDLETFLSVYSESVEIRDFPSNELLYVGVEKMRIIYSKLFHENPNQHATLLERITNGNIVIDHEHVTGRANGLEVFAIAIYEVVNGKISKVWFKK</sequence>
<feature type="domain" description="SnoaL-like" evidence="1">
    <location>
        <begin position="15"/>
        <end position="113"/>
    </location>
</feature>
<proteinExistence type="predicted"/>
<dbReference type="Pfam" id="PF12680">
    <property type="entry name" value="SnoaL_2"/>
    <property type="match status" value="1"/>
</dbReference>
<dbReference type="InterPro" id="IPR037401">
    <property type="entry name" value="SnoaL-like"/>
</dbReference>
<organism evidence="2 3">
    <name type="scientific">Evansella tamaricis</name>
    <dbReference type="NCBI Taxonomy" id="2069301"/>
    <lineage>
        <taxon>Bacteria</taxon>
        <taxon>Bacillati</taxon>
        <taxon>Bacillota</taxon>
        <taxon>Bacilli</taxon>
        <taxon>Bacillales</taxon>
        <taxon>Bacillaceae</taxon>
        <taxon>Evansella</taxon>
    </lineage>
</organism>
<dbReference type="PIRSF" id="PIRSF030561">
    <property type="entry name" value="UCP030561"/>
    <property type="match status" value="1"/>
</dbReference>
<dbReference type="InterPro" id="IPR008317">
    <property type="entry name" value="UCP030561"/>
</dbReference>